<dbReference type="GO" id="GO:0042383">
    <property type="term" value="C:sarcolemma"/>
    <property type="evidence" value="ECO:0007669"/>
    <property type="project" value="TreeGrafter"/>
</dbReference>
<keyword evidence="7" id="KW-0965">Cell junction</keyword>
<dbReference type="InterPro" id="IPR036872">
    <property type="entry name" value="CH_dom_sf"/>
</dbReference>
<dbReference type="SMART" id="SM00250">
    <property type="entry name" value="PLEC"/>
    <property type="match status" value="12"/>
</dbReference>
<dbReference type="Gene3D" id="1.20.58.1060">
    <property type="match status" value="1"/>
</dbReference>
<dbReference type="FunFam" id="3.30.160.780:FF:000001">
    <property type="entry name" value="Plectin a"/>
    <property type="match status" value="1"/>
</dbReference>
<dbReference type="GO" id="GO:0042060">
    <property type="term" value="P:wound healing"/>
    <property type="evidence" value="ECO:0007669"/>
    <property type="project" value="TreeGrafter"/>
</dbReference>
<evidence type="ECO:0000256" key="5">
    <source>
        <dbReference type="ARBA" id="ARBA00022553"/>
    </source>
</evidence>
<dbReference type="Proteomes" id="UP001318040">
    <property type="component" value="Chromosome 23"/>
</dbReference>
<dbReference type="GO" id="GO:0008307">
    <property type="term" value="F:structural constituent of muscle"/>
    <property type="evidence" value="ECO:0007669"/>
    <property type="project" value="TreeGrafter"/>
</dbReference>
<dbReference type="SMART" id="SM00033">
    <property type="entry name" value="CH"/>
    <property type="match status" value="2"/>
</dbReference>
<dbReference type="FunFam" id="1.20.58.60:FF:000009">
    <property type="entry name" value="dystonin isoform X1"/>
    <property type="match status" value="1"/>
</dbReference>
<evidence type="ECO:0000256" key="13">
    <source>
        <dbReference type="SAM" id="MobiDB-lite"/>
    </source>
</evidence>
<dbReference type="Gene3D" id="2.30.30.40">
    <property type="entry name" value="SH3 Domains"/>
    <property type="match status" value="1"/>
</dbReference>
<reference evidence="16" key="1">
    <citation type="submission" date="2025-08" db="UniProtKB">
        <authorList>
            <consortium name="RefSeq"/>
        </authorList>
    </citation>
    <scope>IDENTIFICATION</scope>
    <source>
        <tissue evidence="16">Sperm</tissue>
    </source>
</reference>
<dbReference type="PROSITE" id="PS50021">
    <property type="entry name" value="CH"/>
    <property type="match status" value="2"/>
</dbReference>
<evidence type="ECO:0000256" key="11">
    <source>
        <dbReference type="ARBA" id="ARBA00023273"/>
    </source>
</evidence>
<feature type="compositionally biased region" description="Low complexity" evidence="13">
    <location>
        <begin position="3737"/>
        <end position="3761"/>
    </location>
</feature>
<evidence type="ECO:0000256" key="8">
    <source>
        <dbReference type="ARBA" id="ARBA00023054"/>
    </source>
</evidence>
<feature type="compositionally biased region" description="Polar residues" evidence="13">
    <location>
        <begin position="1747"/>
        <end position="1756"/>
    </location>
</feature>
<dbReference type="CDD" id="cd00176">
    <property type="entry name" value="SPEC"/>
    <property type="match status" value="1"/>
</dbReference>
<dbReference type="PROSITE" id="PS00019">
    <property type="entry name" value="ACTININ_1"/>
    <property type="match status" value="1"/>
</dbReference>
<evidence type="ECO:0000256" key="9">
    <source>
        <dbReference type="ARBA" id="ARBA00023203"/>
    </source>
</evidence>
<dbReference type="InterPro" id="IPR001101">
    <property type="entry name" value="Plectin_repeat"/>
</dbReference>
<feature type="region of interest" description="Disordered" evidence="13">
    <location>
        <begin position="2207"/>
        <end position="2227"/>
    </location>
</feature>
<keyword evidence="11" id="KW-0966">Cell projection</keyword>
<name>A0AAJ7WZH2_PETMA</name>
<dbReference type="PROSITE" id="PS00020">
    <property type="entry name" value="ACTININ_2"/>
    <property type="match status" value="1"/>
</dbReference>
<keyword evidence="9" id="KW-0009">Actin-binding</keyword>
<dbReference type="Gene3D" id="1.20.58.60">
    <property type="match status" value="3"/>
</dbReference>
<dbReference type="GO" id="GO:0005200">
    <property type="term" value="F:structural constituent of cytoskeleton"/>
    <property type="evidence" value="ECO:0007669"/>
    <property type="project" value="TreeGrafter"/>
</dbReference>
<evidence type="ECO:0000259" key="14">
    <source>
        <dbReference type="PROSITE" id="PS50021"/>
    </source>
</evidence>
<dbReference type="Pfam" id="PF21020">
    <property type="entry name" value="Spectrin_4"/>
    <property type="match status" value="1"/>
</dbReference>
<dbReference type="GO" id="GO:0042995">
    <property type="term" value="C:cell projection"/>
    <property type="evidence" value="ECO:0007669"/>
    <property type="project" value="UniProtKB-SubCell"/>
</dbReference>
<dbReference type="CTD" id="5339"/>
<feature type="coiled-coil region" evidence="12">
    <location>
        <begin position="3101"/>
        <end position="3264"/>
    </location>
</feature>
<dbReference type="SMART" id="SM00150">
    <property type="entry name" value="SPEC"/>
    <property type="match status" value="4"/>
</dbReference>
<dbReference type="Gene3D" id="3.30.160.780">
    <property type="match status" value="1"/>
</dbReference>
<dbReference type="SUPFAM" id="SSF46966">
    <property type="entry name" value="Spectrin repeat"/>
    <property type="match status" value="5"/>
</dbReference>
<dbReference type="FunFam" id="1.10.418.10:FF:000002">
    <property type="entry name" value="Microtubule-actin cross-linking factor 1"/>
    <property type="match status" value="1"/>
</dbReference>
<dbReference type="FunFam" id="3.90.1290.10:FF:000002">
    <property type="entry name" value="Plectin a"/>
    <property type="match status" value="1"/>
</dbReference>
<dbReference type="SUPFAM" id="SSF47576">
    <property type="entry name" value="Calponin-homology domain, CH-domain"/>
    <property type="match status" value="1"/>
</dbReference>
<dbReference type="Pfam" id="PF00307">
    <property type="entry name" value="CH"/>
    <property type="match status" value="2"/>
</dbReference>
<dbReference type="Pfam" id="PF18373">
    <property type="entry name" value="Spectrin_2"/>
    <property type="match status" value="1"/>
</dbReference>
<feature type="region of interest" description="Disordered" evidence="13">
    <location>
        <begin position="2961"/>
        <end position="2988"/>
    </location>
</feature>
<feature type="compositionally biased region" description="Basic and acidic residues" evidence="13">
    <location>
        <begin position="1732"/>
        <end position="1746"/>
    </location>
</feature>
<dbReference type="KEGG" id="pmrn:116945257"/>
<dbReference type="InterPro" id="IPR041615">
    <property type="entry name" value="Desmoplakin_SH3"/>
</dbReference>
<dbReference type="GO" id="GO:0030506">
    <property type="term" value="F:ankyrin binding"/>
    <property type="evidence" value="ECO:0007669"/>
    <property type="project" value="TreeGrafter"/>
</dbReference>
<dbReference type="GO" id="GO:0030056">
    <property type="term" value="C:hemidesmosome"/>
    <property type="evidence" value="ECO:0007669"/>
    <property type="project" value="TreeGrafter"/>
</dbReference>
<dbReference type="PANTHER" id="PTHR23169">
    <property type="entry name" value="ENVOPLAKIN"/>
    <property type="match status" value="1"/>
</dbReference>
<dbReference type="Gene3D" id="3.90.1290.10">
    <property type="entry name" value="Plakin repeat"/>
    <property type="match status" value="2"/>
</dbReference>
<dbReference type="GO" id="GO:0031581">
    <property type="term" value="P:hemidesmosome assembly"/>
    <property type="evidence" value="ECO:0007669"/>
    <property type="project" value="TreeGrafter"/>
</dbReference>
<dbReference type="FunFam" id="3.90.1290.10:FF:000001">
    <property type="entry name" value="Plectin a"/>
    <property type="match status" value="1"/>
</dbReference>
<dbReference type="RefSeq" id="XP_032815497.1">
    <property type="nucleotide sequence ID" value="XM_032959606.1"/>
</dbReference>
<dbReference type="InterPro" id="IPR035915">
    <property type="entry name" value="Plakin_repeat_sf"/>
</dbReference>
<evidence type="ECO:0000256" key="1">
    <source>
        <dbReference type="ARBA" id="ARBA00004245"/>
    </source>
</evidence>
<dbReference type="InterPro" id="IPR041573">
    <property type="entry name" value="Desmoplakin_Spectrin-like"/>
</dbReference>
<feature type="region of interest" description="Disordered" evidence="13">
    <location>
        <begin position="3736"/>
        <end position="3770"/>
    </location>
</feature>
<proteinExistence type="inferred from homology"/>
<keyword evidence="15" id="KW-1185">Reference proteome</keyword>
<dbReference type="GO" id="GO:0005925">
    <property type="term" value="C:focal adhesion"/>
    <property type="evidence" value="ECO:0007669"/>
    <property type="project" value="TreeGrafter"/>
</dbReference>
<feature type="domain" description="Calponin-homology (CH)" evidence="14">
    <location>
        <begin position="214"/>
        <end position="319"/>
    </location>
</feature>
<dbReference type="GO" id="GO:0045296">
    <property type="term" value="F:cadherin binding"/>
    <property type="evidence" value="ECO:0007669"/>
    <property type="project" value="TreeGrafter"/>
</dbReference>
<dbReference type="SUPFAM" id="SSF75399">
    <property type="entry name" value="Plakin repeat"/>
    <property type="match status" value="2"/>
</dbReference>
<accession>A0AAJ7WZH2</accession>
<dbReference type="Pfam" id="PF21097">
    <property type="entry name" value="SR_plectin_7"/>
    <property type="match status" value="1"/>
</dbReference>
<keyword evidence="6" id="KW-0677">Repeat</keyword>
<dbReference type="CDD" id="cd21189">
    <property type="entry name" value="CH_PLEC-like_rpt2"/>
    <property type="match status" value="1"/>
</dbReference>
<evidence type="ECO:0000256" key="6">
    <source>
        <dbReference type="ARBA" id="ARBA00022737"/>
    </source>
</evidence>
<feature type="domain" description="Calponin-homology (CH)" evidence="14">
    <location>
        <begin position="81"/>
        <end position="201"/>
    </location>
</feature>
<keyword evidence="10" id="KW-0206">Cytoskeleton</keyword>
<gene>
    <name evidence="16" type="primary">PLEC</name>
</gene>
<evidence type="ECO:0000313" key="16">
    <source>
        <dbReference type="RefSeq" id="XP_032815497.1"/>
    </source>
</evidence>
<evidence type="ECO:0000256" key="2">
    <source>
        <dbReference type="ARBA" id="ARBA00004282"/>
    </source>
</evidence>
<feature type="compositionally biased region" description="Polar residues" evidence="13">
    <location>
        <begin position="2975"/>
        <end position="2984"/>
    </location>
</feature>
<dbReference type="GO" id="GO:0048471">
    <property type="term" value="C:perinuclear region of cytoplasm"/>
    <property type="evidence" value="ECO:0007669"/>
    <property type="project" value="TreeGrafter"/>
</dbReference>
<evidence type="ECO:0000256" key="4">
    <source>
        <dbReference type="ARBA" id="ARBA00009109"/>
    </source>
</evidence>
<feature type="region of interest" description="Disordered" evidence="13">
    <location>
        <begin position="2534"/>
        <end position="2554"/>
    </location>
</feature>
<evidence type="ECO:0000256" key="7">
    <source>
        <dbReference type="ARBA" id="ARBA00022949"/>
    </source>
</evidence>
<evidence type="ECO:0000256" key="10">
    <source>
        <dbReference type="ARBA" id="ARBA00023212"/>
    </source>
</evidence>
<dbReference type="FunFam" id="1.10.418.10:FF:000048">
    <property type="entry name" value="Short stop, isoform B"/>
    <property type="match status" value="1"/>
</dbReference>
<dbReference type="InterPro" id="IPR043197">
    <property type="entry name" value="Plakin"/>
</dbReference>
<keyword evidence="5" id="KW-0597">Phosphoprotein</keyword>
<feature type="region of interest" description="Disordered" evidence="13">
    <location>
        <begin position="2570"/>
        <end position="2599"/>
    </location>
</feature>
<comment type="subcellular location">
    <subcellularLocation>
        <location evidence="2">Cell junction</location>
    </subcellularLocation>
    <subcellularLocation>
        <location evidence="3">Cell projection</location>
    </subcellularLocation>
    <subcellularLocation>
        <location evidence="1">Cytoplasm</location>
        <location evidence="1">Cytoskeleton</location>
    </subcellularLocation>
</comment>
<protein>
    <submittedName>
        <fullName evidence="16">Plectin isoform X1</fullName>
    </submittedName>
</protein>
<dbReference type="InterPro" id="IPR049538">
    <property type="entry name" value="PCN-like_spectrin-like_rpt"/>
</dbReference>
<dbReference type="PANTHER" id="PTHR23169:SF20">
    <property type="entry name" value="PLECTIN"/>
    <property type="match status" value="1"/>
</dbReference>
<dbReference type="GO" id="GO:0045104">
    <property type="term" value="P:intermediate filament cytoskeleton organization"/>
    <property type="evidence" value="ECO:0007669"/>
    <property type="project" value="InterPro"/>
</dbReference>
<feature type="region of interest" description="Disordered" evidence="13">
    <location>
        <begin position="1726"/>
        <end position="1758"/>
    </location>
</feature>
<dbReference type="Pfam" id="PF17902">
    <property type="entry name" value="SH3_10"/>
    <property type="match status" value="1"/>
</dbReference>
<dbReference type="Pfam" id="PF21019">
    <property type="entry name" value="Spectrin_3"/>
    <property type="match status" value="1"/>
</dbReference>
<feature type="region of interest" description="Disordered" evidence="13">
    <location>
        <begin position="3978"/>
        <end position="3998"/>
    </location>
</feature>
<keyword evidence="8 12" id="KW-0175">Coiled coil</keyword>
<sequence length="4041" mass="467199">MAFSNSPGLLENDVFEDAVFRGATTDTFVVVSQTPERLSVASPSSVSSSSSSLCNREWRAADLTGGGSLASLMCCTDERDRVQKKTFTKWVNKHLMKHWKKEVRKHVNDMYEDLRDGHNLISLLEVLSGEKLPRERDIFKQLRLPREKGRMRFHRLHNVQIALDFLRLRQIKLVNIRSDDIADGNPKLTLGLIWTIILHFQIADIQVSGQSEDMTAKDRLLLWSQRMVEGYPGIRCDNFTTSWRDGRLFNAIIHRHRPELIDMKRVAVRANRENLEQAFTVAERDMGVTRLLDPEDVDVPSPDEKSIITYVSSLYDVIPRMPEVNSGLNANEVELRWTEYQEIVVIIMQWIRQYIIMFQTRANSANPTDLRAQYNQLVHFREVELPAKEAERLRMKSLFMMMENLIQSGHIKMPVGYHPSDMDKEWNKMLLTMSERERELKIEIDRLDMLQRVAGKIQKDALVCEDRLNQSSSMLQMDIRALENHRAPQHEADIERALNECDAMIRELFIDVQTLKDGRFFQAELMYRRVFQLHERFVSIRSEYKTTVGAANVGSEVISVKVPTIQVTSPRPQDDSNMKYVRDLLAWVEEHQAQIEKAEWGPDLPSVEGNLETHREFNRTIEDFRSSINEAKAGESKISPANRGNYADYFGRLELQYTRLLNMSRSRLRHLESLHAFVVRATKELMWLNDREEEEVNYDWSERNHNMSTKKEQHAVLMKELEQKESIINGIQDSGEQLLASNHPARQTIESYLAAMQTQWNWILQICCCIETHIKENTAYFQFFKEAKDVEEGLKSLQETIRRKYTCDKASSLTRLEDIVQDSMDEKEQLLEYKRLVSGLVSRAKTIVQLKPRSPENRVWSTLPVKAICDFKQQEITIYKNDECVMEDNAQCTKWKIINPIGNEALVPSVCFLIAPPNKDAIELATRMDQSYQNSMTLWHQLHVNMKSVISYLYLTKDIECIRSWTVTTFKTMPPDQYESVMKNLEVHYEDFLEDSRDSQLFSSTDRMTLERDMSSCKQYFDQLLITLERDERDESICSTLLVQLQAIRRRLEASEDRMIRNIRSPLEQPDPVQESSQRIMEHEKLHQDLEDVKVDLSRVVTECSEVLAQGNQSGSSPMLSSELNHTTQKMDQLHSLSTIYLERLKNIDAVVRSSQGAETIVRTFENRLCEDDTLPTDVQGIEAYKTQLKQWRSEVEQKKAVFFAMEDELQRARSVNERMLRSHGERDVDLDQQRHKVEQLLERWAGVQTQIDYRLRELDNLAKLLRSYREGSGWLLTWVDDTLKLQEKLQATKIEDVRGLEEQLEREKNLANDIEKNQIKVDESQKSSDQYHSAAKEYEMHLLIYKATADTHGGLKSPIKRRRLVSTSDSVLQEYMTLRTRYTALVTMTSQYVKFLNETLKRLQDEQKRSEKVTQQQAEHTQREVDTAIFRLTEIQVELERQRQLSDVYAQEKVQAEREADKLRHIVQEEAEKRRNTVEAAAVQKQAIEQEMVELKNRSESEVRRQATLVEEVLTQRRQIEEEIRVIRVEFERTARQKADAEGELARLRALAEEAAKQRQHAEQEAARYRSLAEEEASKKKLAEEELQKKVAAEQTAANQKRQALLEVERLKKMAEEAQKKKDQAEEEAKKQIRLAKEVAQQSIEVEIQARRVSFVEKVNELEQSRQQEHTMMTALQEESQRRKKMVEDAERARQAAEMELEKWRQKADEALRLKLQAEKQAQQKSLALEEAEKQKSEAERETSRRTQSQESTLRQKVMAEEELERQRAIAEETSQQKLQAEQELIRLRAIMADSEQQKSLLDEELMRLKAEVAEAVRQKKVLEEELAKVRAQMEELIRLKHRTEEENKKKSKEEKEKTQKIMEEEALKMKELAEEAARLRATADEAMRQRHLAEEEATHQRAEAERILKEKLNAIQETSKLKAEAEITLKERERENERLKRLAEEEAHQRRMLQEQATQQKQAIEEEMARIRQQSDLEMQRQKALVDETIIQRRLIEEEIHILKIEFEKASKGKLDLEGELKRLKIMADETTRLKENAEEEANKQKKIAMDETMRKKEAQEEVSRKTVAEQQAAQQWKAAMEELEKLKRKADEAMMLKQKAEDEAARQVKLAHEAAQTRINAEEMARQAALAEKDAEMKKLRQREEKTVEQLRLEADRTRKAAEQAEKARIAAEKEASMIRQQAEEALVLKLRAEQQAELKARLQEEAEKHRREAEHEAGKRTQAEEAALRLKALAEAEAERQKRIAVETQKQKSMAEQELTRLRTILEDSDHQKSILEEELMRMKGEVAEAIRQKGLVEEELARLKAQMEELLRLKAQNEMDNRKRAANDSENMKKMLEEEAAKMKQLAEEAARLRTNSDESARLRKQAEEELAQQRALAERLAREKLQAIQEASQLRAEAQAVQRQFDQAQERAKKLSEDRTEIQKKLEVETQTFQRTLEQERQRQHEVNIEAERLRMLVSELTKERARAQEESISLKSQMDEINSKRVSAERHAQEKIQLLQKMDVQKSQTDNEASRLRATISELERERERLKKEAEKAHTEAHEQQVRMQTELKEQEAQLCRVNETEARKQKATSDQEVSHLKTQLEDQEKQKGLISQQVNQMKAALTKAQQEKLATEKTLEGLMVKSKSEEAARVKLESQVREMSAQNQKVQAELKKSLRDAEQEVQRQRQQAEELLRQKNRIEEQWSSATTSMQQDAIARQTKAVEEKNMRTSIEKHTRQKEADDRMISTLKQQLEMTADLKRGLEKAVLETKMQIEGTLKEKAECDRKCKLHKEQIDSLTARLQKALLLNQEKGKMEQEAVKLRDELDKLKLDHDQELMRVKLEAQQQALKQEANLKQNLERKDLELKYGLEEKKTLAQELKIVTGKLETLEKTKAQTEKTMVEQRNKAEKAEWEKATMATDAAKQKTLIEQLKVQAQRVEVEMKARQVAEREGARKCAELEQEIARLQEGAKEAERRQKSAVGQEASSRQQWQQEMEAKLHRKDSQLKELGAQRDTAQRAYEEAMGLKRDTEVELERQRRRIQEDETKWEALRMEAFGANRVAEEKDAENKRLLDEVSKQKLAVELLSIEESPQTVKREETEITHKIEIMQKQLKEDSVKYQRERESMLQKQRILDEEKARLERTLETELGKARSQLEAEARMRKQQEEENARLRAQMEETLRKQKLYEDEFQRRQREALDLEKTRSDEEKKRAEQENKELLRKLKSLEEETKRQNEQKKLELEKLEQERKLEIQRLEEQRRIELQRIEEQKKIEMQALIEKTNATQTNGEIEVDKAKTNGTSSGSSTIETTYIYSEIETQKEFKNTMMDIPCGQFSGKQMSVWEVLYNTSLINENKRNELLSQYRTGKVTIKRIIIIIIEIITRITSFSFDGLRRKVTLQELMSSGLITQKTANDLESGTTSVEEVSHSIRNYLDGFIGIAGLYIEATKEKLSIYSAIKRGLLRPGTGLVLLEAQAATGFIVDPVRNLKFSVDEAAQKALVGQEYRDKLLSAERAVTGYKDPYSGKTISLFQAMKKGLILKDHGIRLLEAQIATGGIIDPQASHRLPVEVAYKRGLFDKEMNQILLDPSDDTKGFFDPNTEENLTYLDLMQRCITDADTGLCLLPLKEKKKERKMSSKSSVRKRRVIIIDPDTNRELTVSEAYRKGLIDHETYVQLSGQECEWEEIVTTGSDGVVTSVLVDRRSGRQYSVEEAIAKGSLDPSAIEMYRSGQLSITDFGDLLTGNQSSKSTSSIQSKSSSFPMSPLLSPDSTDSIWSDPTEESSAIGGILDTQKLEKISVAEAMRRKLVDNFTGQRLVEAQACTGGILDPFSGKRYTIKAAVTEGLIDSRIGQMISASEKAFIGFEDPITKAKLGILPAMNKGLLTYESGRRYLEAQYLTGGMVEPGNPKRLTLEEALPKGLVDQSNMKKLRDVATHFKYLTCPKTRARMSYKDALDRSMVDADNGIRLLEASGVISSSGGLGSAYGSLTSSKASSRQGSRRGSIDLGSGSGSSFGGLGSSGYSSTSYNSMSYSGMGSGGFSSGSYTQRRY</sequence>
<dbReference type="InterPro" id="IPR018159">
    <property type="entry name" value="Spectrin/alpha-actinin"/>
</dbReference>
<dbReference type="Pfam" id="PF00681">
    <property type="entry name" value="Plectin"/>
    <property type="match status" value="6"/>
</dbReference>
<evidence type="ECO:0000313" key="15">
    <source>
        <dbReference type="Proteomes" id="UP001318040"/>
    </source>
</evidence>
<evidence type="ECO:0000256" key="3">
    <source>
        <dbReference type="ARBA" id="ARBA00004316"/>
    </source>
</evidence>
<dbReference type="InterPro" id="IPR001589">
    <property type="entry name" value="Actinin_actin-bd_CS"/>
</dbReference>
<dbReference type="Gene3D" id="1.10.418.10">
    <property type="entry name" value="Calponin-like domain"/>
    <property type="match status" value="2"/>
</dbReference>
<organism evidence="15 16">
    <name type="scientific">Petromyzon marinus</name>
    <name type="common">Sea lamprey</name>
    <dbReference type="NCBI Taxonomy" id="7757"/>
    <lineage>
        <taxon>Eukaryota</taxon>
        <taxon>Metazoa</taxon>
        <taxon>Chordata</taxon>
        <taxon>Craniata</taxon>
        <taxon>Vertebrata</taxon>
        <taxon>Cyclostomata</taxon>
        <taxon>Hyperoartia</taxon>
        <taxon>Petromyzontiformes</taxon>
        <taxon>Petromyzontidae</taxon>
        <taxon>Petromyzon</taxon>
    </lineage>
</organism>
<dbReference type="GO" id="GO:0003779">
    <property type="term" value="F:actin binding"/>
    <property type="evidence" value="ECO:0007669"/>
    <property type="project" value="UniProtKB-KW"/>
</dbReference>
<dbReference type="GO" id="GO:0005882">
    <property type="term" value="C:intermediate filament"/>
    <property type="evidence" value="ECO:0007669"/>
    <property type="project" value="TreeGrafter"/>
</dbReference>
<keyword evidence="10" id="KW-0963">Cytoplasm</keyword>
<comment type="similarity">
    <text evidence="4">Belongs to the plakin or cytolinker family.</text>
</comment>
<evidence type="ECO:0000256" key="12">
    <source>
        <dbReference type="SAM" id="Coils"/>
    </source>
</evidence>
<dbReference type="InterPro" id="IPR001715">
    <property type="entry name" value="CH_dom"/>
</dbReference>
<dbReference type="CDD" id="cd21188">
    <property type="entry name" value="CH_PLEC-like_rpt1"/>
    <property type="match status" value="1"/>
</dbReference>
<feature type="region of interest" description="Disordered" evidence="13">
    <location>
        <begin position="2713"/>
        <end position="2732"/>
    </location>
</feature>